<evidence type="ECO:0000256" key="5">
    <source>
        <dbReference type="ARBA" id="ARBA00023136"/>
    </source>
</evidence>
<dbReference type="Proteomes" id="UP001085076">
    <property type="component" value="Miscellaneous, Linkage group lg08"/>
</dbReference>
<evidence type="ECO:0000313" key="8">
    <source>
        <dbReference type="EMBL" id="KAJ0965541.1"/>
    </source>
</evidence>
<feature type="transmembrane region" description="Helical" evidence="6">
    <location>
        <begin position="145"/>
        <end position="166"/>
    </location>
</feature>
<dbReference type="Pfam" id="PF00083">
    <property type="entry name" value="Sugar_tr"/>
    <property type="match status" value="1"/>
</dbReference>
<dbReference type="PROSITE" id="PS00216">
    <property type="entry name" value="SUGAR_TRANSPORT_1"/>
    <property type="match status" value="1"/>
</dbReference>
<dbReference type="PANTHER" id="PTHR23511:SF5">
    <property type="entry name" value="MAJOR FACILITATOR-TYPE TRANSPORTER HXNZ-RELATED"/>
    <property type="match status" value="1"/>
</dbReference>
<evidence type="ECO:0000256" key="4">
    <source>
        <dbReference type="ARBA" id="ARBA00022989"/>
    </source>
</evidence>
<feature type="transmembrane region" description="Helical" evidence="6">
    <location>
        <begin position="121"/>
        <end position="139"/>
    </location>
</feature>
<proteinExistence type="predicted"/>
<dbReference type="PROSITE" id="PS50850">
    <property type="entry name" value="MFS"/>
    <property type="match status" value="1"/>
</dbReference>
<accession>A0A9D5C2V5</accession>
<organism evidence="8 9">
    <name type="scientific">Dioscorea zingiberensis</name>
    <dbReference type="NCBI Taxonomy" id="325984"/>
    <lineage>
        <taxon>Eukaryota</taxon>
        <taxon>Viridiplantae</taxon>
        <taxon>Streptophyta</taxon>
        <taxon>Embryophyta</taxon>
        <taxon>Tracheophyta</taxon>
        <taxon>Spermatophyta</taxon>
        <taxon>Magnoliopsida</taxon>
        <taxon>Liliopsida</taxon>
        <taxon>Dioscoreales</taxon>
        <taxon>Dioscoreaceae</taxon>
        <taxon>Dioscorea</taxon>
    </lineage>
</organism>
<dbReference type="InterPro" id="IPR020846">
    <property type="entry name" value="MFS_dom"/>
</dbReference>
<evidence type="ECO:0000256" key="2">
    <source>
        <dbReference type="ARBA" id="ARBA00022448"/>
    </source>
</evidence>
<dbReference type="InterPro" id="IPR036259">
    <property type="entry name" value="MFS_trans_sf"/>
</dbReference>
<keyword evidence="5 6" id="KW-0472">Membrane</keyword>
<dbReference type="GO" id="GO:0022857">
    <property type="term" value="F:transmembrane transporter activity"/>
    <property type="evidence" value="ECO:0007669"/>
    <property type="project" value="InterPro"/>
</dbReference>
<comment type="caution">
    <text evidence="8">The sequence shown here is derived from an EMBL/GenBank/DDBJ whole genome shotgun (WGS) entry which is preliminary data.</text>
</comment>
<feature type="transmembrane region" description="Helical" evidence="6">
    <location>
        <begin position="452"/>
        <end position="475"/>
    </location>
</feature>
<dbReference type="AlphaFoldDB" id="A0A9D5C2V5"/>
<dbReference type="GO" id="GO:0016020">
    <property type="term" value="C:membrane"/>
    <property type="evidence" value="ECO:0007669"/>
    <property type="project" value="UniProtKB-SubCell"/>
</dbReference>
<feature type="transmembrane region" description="Helical" evidence="6">
    <location>
        <begin position="92"/>
        <end position="109"/>
    </location>
</feature>
<feature type="transmembrane region" description="Helical" evidence="6">
    <location>
        <begin position="397"/>
        <end position="414"/>
    </location>
</feature>
<feature type="transmembrane region" description="Helical" evidence="6">
    <location>
        <begin position="420"/>
        <end position="440"/>
    </location>
</feature>
<keyword evidence="4 6" id="KW-1133">Transmembrane helix</keyword>
<feature type="transmembrane region" description="Helical" evidence="6">
    <location>
        <begin position="368"/>
        <end position="390"/>
    </location>
</feature>
<dbReference type="SUPFAM" id="SSF103473">
    <property type="entry name" value="MFS general substrate transporter"/>
    <property type="match status" value="1"/>
</dbReference>
<keyword evidence="3 6" id="KW-0812">Transmembrane</keyword>
<dbReference type="EMBL" id="JAGGNH010000008">
    <property type="protein sequence ID" value="KAJ0965541.1"/>
    <property type="molecule type" value="Genomic_DNA"/>
</dbReference>
<protein>
    <recommendedName>
        <fullName evidence="7">Major facilitator superfamily (MFS) profile domain-containing protein</fullName>
    </recommendedName>
</protein>
<dbReference type="InterPro" id="IPR005829">
    <property type="entry name" value="Sugar_transporter_CS"/>
</dbReference>
<comment type="subcellular location">
    <subcellularLocation>
        <location evidence="1">Membrane</location>
        <topology evidence="1">Multi-pass membrane protein</topology>
    </subcellularLocation>
</comment>
<evidence type="ECO:0000313" key="9">
    <source>
        <dbReference type="Proteomes" id="UP001085076"/>
    </source>
</evidence>
<reference evidence="8" key="1">
    <citation type="submission" date="2021-03" db="EMBL/GenBank/DDBJ databases">
        <authorList>
            <person name="Li Z."/>
            <person name="Yang C."/>
        </authorList>
    </citation>
    <scope>NUCLEOTIDE SEQUENCE</scope>
    <source>
        <strain evidence="8">Dzin_1.0</strain>
        <tissue evidence="8">Leaf</tissue>
    </source>
</reference>
<dbReference type="OrthoDB" id="4139357at2759"/>
<feature type="transmembrane region" description="Helical" evidence="6">
    <location>
        <begin position="52"/>
        <end position="72"/>
    </location>
</feature>
<feature type="domain" description="Major facilitator superfamily (MFS) profile" evidence="7">
    <location>
        <begin position="54"/>
        <end position="506"/>
    </location>
</feature>
<name>A0A9D5C2V5_9LILI</name>
<sequence length="518" mass="57033">MGGPDEGSNIEAINDPKHIRFQSSDSFEMEEGSSTFTVDEALALTGFGKYQFLVLAYSGMGWISEAMEMMLLSFVGPAVQSEWKLSSNEESMITSVVFVGMLLGAYAWGIVSDNYGRRMGFLYTAVVMSGAGLLSSFSPNYISLIIIRFFVGVGLGGGPVLASWFLEFVPAPSRGTWMIVFQCFWTVGTIAEASIAWVVMPKLGWRWLLAFSSVPSFFLLLFYSFVPESPRYLCMRGKTTDAMHILVKMAEMNKKTLPSGVLVSDKKMGLDEDSGPSENTHLITLGRTDTSIDDNMDSKFGGISALCRLLSPKLITSTLLLWIVFFGNAFAYYGIVLLTSKLSDTNRRCTAKEMQSMHSENDSLYQDVFITSFAEFPGLLISAVAVDWLGRKLSMSSMLFASCIFLVPLFFYQVEQLTTTLLFGARMFISASFAVVYVYAPEIYPTSVRTTGVGIASSVGRIGGIICPLVAVALVQSCHQTIALILFEIIIFFSGLAVTFFPWETNGRSLNDSVRELK</sequence>
<evidence type="ECO:0000256" key="6">
    <source>
        <dbReference type="SAM" id="Phobius"/>
    </source>
</evidence>
<dbReference type="PANTHER" id="PTHR23511">
    <property type="entry name" value="SYNAPTIC VESICLE GLYCOPROTEIN 2"/>
    <property type="match status" value="1"/>
</dbReference>
<feature type="transmembrane region" description="Helical" evidence="6">
    <location>
        <begin position="319"/>
        <end position="338"/>
    </location>
</feature>
<dbReference type="InterPro" id="IPR005828">
    <property type="entry name" value="MFS_sugar_transport-like"/>
</dbReference>
<feature type="transmembrane region" description="Helical" evidence="6">
    <location>
        <begin position="481"/>
        <end position="503"/>
    </location>
</feature>
<evidence type="ECO:0000256" key="1">
    <source>
        <dbReference type="ARBA" id="ARBA00004141"/>
    </source>
</evidence>
<dbReference type="FunFam" id="1.20.1250.20:FF:000232">
    <property type="entry name" value="Organic cation/carnitine transporter 7"/>
    <property type="match status" value="1"/>
</dbReference>
<keyword evidence="9" id="KW-1185">Reference proteome</keyword>
<keyword evidence="2" id="KW-0813">Transport</keyword>
<feature type="transmembrane region" description="Helical" evidence="6">
    <location>
        <begin position="178"/>
        <end position="199"/>
    </location>
</feature>
<evidence type="ECO:0000259" key="7">
    <source>
        <dbReference type="PROSITE" id="PS50850"/>
    </source>
</evidence>
<dbReference type="Gene3D" id="1.20.1250.20">
    <property type="entry name" value="MFS general substrate transporter like domains"/>
    <property type="match status" value="1"/>
</dbReference>
<evidence type="ECO:0000256" key="3">
    <source>
        <dbReference type="ARBA" id="ARBA00022692"/>
    </source>
</evidence>
<gene>
    <name evidence="8" type="ORF">J5N97_026679</name>
</gene>
<reference evidence="8" key="2">
    <citation type="journal article" date="2022" name="Hortic Res">
        <title>The genome of Dioscorea zingiberensis sheds light on the biosynthesis, origin and evolution of the medicinally important diosgenin saponins.</title>
        <authorList>
            <person name="Li Y."/>
            <person name="Tan C."/>
            <person name="Li Z."/>
            <person name="Guo J."/>
            <person name="Li S."/>
            <person name="Chen X."/>
            <person name="Wang C."/>
            <person name="Dai X."/>
            <person name="Yang H."/>
            <person name="Song W."/>
            <person name="Hou L."/>
            <person name="Xu J."/>
            <person name="Tong Z."/>
            <person name="Xu A."/>
            <person name="Yuan X."/>
            <person name="Wang W."/>
            <person name="Yang Q."/>
            <person name="Chen L."/>
            <person name="Sun Z."/>
            <person name="Wang K."/>
            <person name="Pan B."/>
            <person name="Chen J."/>
            <person name="Bao Y."/>
            <person name="Liu F."/>
            <person name="Qi X."/>
            <person name="Gang D.R."/>
            <person name="Wen J."/>
            <person name="Li J."/>
        </authorList>
    </citation>
    <scope>NUCLEOTIDE SEQUENCE</scope>
    <source>
        <strain evidence="8">Dzin_1.0</strain>
    </source>
</reference>
<feature type="transmembrane region" description="Helical" evidence="6">
    <location>
        <begin position="205"/>
        <end position="226"/>
    </location>
</feature>